<feature type="compositionally biased region" description="Basic and acidic residues" evidence="1">
    <location>
        <begin position="12"/>
        <end position="28"/>
    </location>
</feature>
<proteinExistence type="predicted"/>
<reference evidence="2" key="1">
    <citation type="submission" date="2016-03" db="EMBL/GenBank/DDBJ databases">
        <title>Mechanisms controlling the formation of the plant cell surface in tip-growing cells are functionally conserved among land plants.</title>
        <authorList>
            <person name="Honkanen S."/>
            <person name="Jones V.A."/>
            <person name="Morieri G."/>
            <person name="Champion C."/>
            <person name="Hetherington A.J."/>
            <person name="Kelly S."/>
            <person name="Saint-Marcoux D."/>
            <person name="Proust H."/>
            <person name="Prescott H."/>
            <person name="Dolan L."/>
        </authorList>
    </citation>
    <scope>NUCLEOTIDE SEQUENCE [LARGE SCALE GENOMIC DNA]</scope>
    <source>
        <tissue evidence="2">Whole gametophyte</tissue>
    </source>
</reference>
<dbReference type="Proteomes" id="UP000077202">
    <property type="component" value="Unassembled WGS sequence"/>
</dbReference>
<feature type="compositionally biased region" description="Basic and acidic residues" evidence="1">
    <location>
        <begin position="132"/>
        <end position="149"/>
    </location>
</feature>
<dbReference type="AlphaFoldDB" id="A0A176VQS9"/>
<protein>
    <submittedName>
        <fullName evidence="2">Uncharacterized protein</fullName>
    </submittedName>
</protein>
<accession>A0A176VQS9</accession>
<feature type="region of interest" description="Disordered" evidence="1">
    <location>
        <begin position="127"/>
        <end position="150"/>
    </location>
</feature>
<feature type="region of interest" description="Disordered" evidence="1">
    <location>
        <begin position="87"/>
        <end position="107"/>
    </location>
</feature>
<dbReference type="EMBL" id="LVLJ01002972">
    <property type="protein sequence ID" value="OAE22997.1"/>
    <property type="molecule type" value="Genomic_DNA"/>
</dbReference>
<name>A0A176VQS9_MARPO</name>
<evidence type="ECO:0000256" key="1">
    <source>
        <dbReference type="SAM" id="MobiDB-lite"/>
    </source>
</evidence>
<gene>
    <name evidence="2" type="ORF">AXG93_1231s1100</name>
</gene>
<keyword evidence="3" id="KW-1185">Reference proteome</keyword>
<evidence type="ECO:0000313" key="3">
    <source>
        <dbReference type="Proteomes" id="UP000077202"/>
    </source>
</evidence>
<organism evidence="2 3">
    <name type="scientific">Marchantia polymorpha subsp. ruderalis</name>
    <dbReference type="NCBI Taxonomy" id="1480154"/>
    <lineage>
        <taxon>Eukaryota</taxon>
        <taxon>Viridiplantae</taxon>
        <taxon>Streptophyta</taxon>
        <taxon>Embryophyta</taxon>
        <taxon>Marchantiophyta</taxon>
        <taxon>Marchantiopsida</taxon>
        <taxon>Marchantiidae</taxon>
        <taxon>Marchantiales</taxon>
        <taxon>Marchantiaceae</taxon>
        <taxon>Marchantia</taxon>
    </lineage>
</organism>
<sequence>MGLSGTGIIAPRRVEAEETRVKGERDASKSCPGEIGRTIDIWTAEIGGLRTSGSSTGGDSTRRTRVLRRVAGGKPWALESRLLRVPGGHTRRPMATRAEPSDGERTTPCFALVSRDDYISDTRAFLPGLEGGGRREGERRPRKGSRTDEVVDSCGGVEGGLTPVLDGINHGADRRVPRASPASWFADSLILRHRACLYGKTLADLDSQWEIEAHRSDRGPK</sequence>
<evidence type="ECO:0000313" key="2">
    <source>
        <dbReference type="EMBL" id="OAE22997.1"/>
    </source>
</evidence>
<feature type="region of interest" description="Disordered" evidence="1">
    <location>
        <begin position="1"/>
        <end position="34"/>
    </location>
</feature>
<comment type="caution">
    <text evidence="2">The sequence shown here is derived from an EMBL/GenBank/DDBJ whole genome shotgun (WGS) entry which is preliminary data.</text>
</comment>